<dbReference type="GO" id="GO:0016757">
    <property type="term" value="F:glycosyltransferase activity"/>
    <property type="evidence" value="ECO:0007669"/>
    <property type="project" value="UniProtKB-KW"/>
</dbReference>
<organism evidence="3 4">
    <name type="scientific">Phormidium yuhuli AB48</name>
    <dbReference type="NCBI Taxonomy" id="2940671"/>
    <lineage>
        <taxon>Bacteria</taxon>
        <taxon>Bacillati</taxon>
        <taxon>Cyanobacteriota</taxon>
        <taxon>Cyanophyceae</taxon>
        <taxon>Oscillatoriophycideae</taxon>
        <taxon>Oscillatoriales</taxon>
        <taxon>Oscillatoriaceae</taxon>
        <taxon>Phormidium</taxon>
        <taxon>Phormidium yuhuli</taxon>
    </lineage>
</organism>
<dbReference type="Pfam" id="PF13231">
    <property type="entry name" value="PMT_2"/>
    <property type="match status" value="1"/>
</dbReference>
<reference evidence="3" key="1">
    <citation type="submission" date="2022-06" db="EMBL/GenBank/DDBJ databases">
        <title>Genome sequence of Phormidium yuhuli AB48 isolated from an industrial photobioreactor environment.</title>
        <authorList>
            <person name="Qiu Y."/>
            <person name="Noonan A.J.C."/>
            <person name="Dofher K."/>
            <person name="Koch M."/>
            <person name="Kieft B."/>
            <person name="Lin X."/>
            <person name="Ziels R.M."/>
            <person name="Hallam S.J."/>
        </authorList>
    </citation>
    <scope>NUCLEOTIDE SEQUENCE</scope>
    <source>
        <strain evidence="3">AB48</strain>
    </source>
</reference>
<dbReference type="RefSeq" id="WP_252664086.1">
    <property type="nucleotide sequence ID" value="NZ_CP098611.1"/>
</dbReference>
<keyword evidence="1" id="KW-0472">Membrane</keyword>
<keyword evidence="3" id="KW-0328">Glycosyltransferase</keyword>
<feature type="transmembrane region" description="Helical" evidence="1">
    <location>
        <begin position="215"/>
        <end position="247"/>
    </location>
</feature>
<keyword evidence="1" id="KW-0812">Transmembrane</keyword>
<feature type="transmembrane region" description="Helical" evidence="1">
    <location>
        <begin position="141"/>
        <end position="159"/>
    </location>
</feature>
<keyword evidence="4" id="KW-1185">Reference proteome</keyword>
<evidence type="ECO:0000256" key="1">
    <source>
        <dbReference type="SAM" id="Phobius"/>
    </source>
</evidence>
<keyword evidence="3" id="KW-0808">Transferase</keyword>
<feature type="transmembrane region" description="Helical" evidence="1">
    <location>
        <begin position="166"/>
        <end position="184"/>
    </location>
</feature>
<protein>
    <submittedName>
        <fullName evidence="3">Glycosyltransferase family 39 protein</fullName>
        <ecNumber evidence="3">2.4.-.-</ecNumber>
    </submittedName>
</protein>
<feature type="domain" description="Glycosyltransferase RgtA/B/C/D-like" evidence="2">
    <location>
        <begin position="144"/>
        <end position="248"/>
    </location>
</feature>
<keyword evidence="1" id="KW-1133">Transmembrane helix</keyword>
<dbReference type="EMBL" id="CP098611">
    <property type="protein sequence ID" value="USR92007.1"/>
    <property type="molecule type" value="Genomic_DNA"/>
</dbReference>
<dbReference type="EC" id="2.4.-.-" evidence="3"/>
<dbReference type="Proteomes" id="UP001056708">
    <property type="component" value="Chromosome"/>
</dbReference>
<name>A0ABY5AS09_9CYAN</name>
<gene>
    <name evidence="3" type="ORF">NEA10_04585</name>
</gene>
<dbReference type="InterPro" id="IPR038731">
    <property type="entry name" value="RgtA/B/C-like"/>
</dbReference>
<evidence type="ECO:0000313" key="3">
    <source>
        <dbReference type="EMBL" id="USR92007.1"/>
    </source>
</evidence>
<evidence type="ECO:0000259" key="2">
    <source>
        <dbReference type="Pfam" id="PF13231"/>
    </source>
</evidence>
<accession>A0ABY5AS09</accession>
<proteinExistence type="predicted"/>
<evidence type="ECO:0000313" key="4">
    <source>
        <dbReference type="Proteomes" id="UP001056708"/>
    </source>
</evidence>
<feature type="transmembrane region" description="Helical" evidence="1">
    <location>
        <begin position="269"/>
        <end position="290"/>
    </location>
</feature>
<sequence length="319" mass="36069">MSSPLRFSCPAEQVWIMEYAYKNKVKKSRERLGIILTFLVLLLTRVIAAKVPINVDENLWLLRGLNFWTQLSSGNLSDTYFQHHPGVPTMWVNGFGITLGCLADTWDGPHHILNFESLSHCARLVRANNFISVETYVITRWIQAILTSGLITSGIWLLSHVLNQKIALITASILVFEPFFLAYQRLLITDSLQCGFILVSVLALFLHWRSTSGRIHLIVSGVMMGLAIGTKTTSILIFPGLVSLALLTELNYFKPLFFKQGWVNQAKDIGVWGLCILVTFILIWPAMWVAPLETISHLLEDLRGETERGFLFFFGTLNL</sequence>